<evidence type="ECO:0000313" key="3">
    <source>
        <dbReference type="EMBL" id="EDP42683.1"/>
    </source>
</evidence>
<accession>A8Q687</accession>
<evidence type="ECO:0008006" key="5">
    <source>
        <dbReference type="Google" id="ProtNLM"/>
    </source>
</evidence>
<gene>
    <name evidence="3" type="ORF">MGL_2883</name>
</gene>
<dbReference type="Proteomes" id="UP000008837">
    <property type="component" value="Unassembled WGS sequence"/>
</dbReference>
<evidence type="ECO:0000256" key="1">
    <source>
        <dbReference type="ARBA" id="ARBA00004123"/>
    </source>
</evidence>
<organism evidence="3 4">
    <name type="scientific">Malassezia globosa (strain ATCC MYA-4612 / CBS 7966)</name>
    <name type="common">Dandruff-associated fungus</name>
    <dbReference type="NCBI Taxonomy" id="425265"/>
    <lineage>
        <taxon>Eukaryota</taxon>
        <taxon>Fungi</taxon>
        <taxon>Dikarya</taxon>
        <taxon>Basidiomycota</taxon>
        <taxon>Ustilaginomycotina</taxon>
        <taxon>Malasseziomycetes</taxon>
        <taxon>Malasseziales</taxon>
        <taxon>Malasseziaceae</taxon>
        <taxon>Malassezia</taxon>
    </lineage>
</organism>
<dbReference type="RefSeq" id="XP_001729897.1">
    <property type="nucleotide sequence ID" value="XM_001729845.1"/>
</dbReference>
<evidence type="ECO:0000256" key="2">
    <source>
        <dbReference type="ARBA" id="ARBA00023242"/>
    </source>
</evidence>
<keyword evidence="4" id="KW-1185">Reference proteome</keyword>
<sequence>MNNMRVEQSQHEPKRTPLPEYSNITALVKVYDIDLADKFKTSDVLDMIGLLDVGTLPDANWDLDISEFAAARAPALPCVHTLCVRHAPPLVAGSMSSTALSTTFAPLGTTTSDVRNALIRFLAQALDGDMLMAEYVLLALLGKVHIRRNGIIIGPFSVNLTGLEHVQLRLVETLRQLMPAVVCQPLSVGSLNDPTQPLYVRGTDSGIQAGRLQLAPGTCLILDETKMDEGELNEAGVKNIRALLSLLQYHTLPCVFPYSEMDLPADLVFIILSQGKSILPADVQVHSEAQRNTTQNSAHLSQSSIPSPSTLHAMRVYLAHARQLTFSIPTHVSEQIQNDFVALRRDSRGSFDQNDLQRCLSTARLLSLSHGCTELSADLWQMAKSLDLARASRIEPRVS</sequence>
<dbReference type="GeneID" id="5854204"/>
<dbReference type="STRING" id="425265.A8Q687"/>
<proteinExistence type="predicted"/>
<comment type="caution">
    <text evidence="3">The sequence shown here is derived from an EMBL/GenBank/DDBJ whole genome shotgun (WGS) entry which is preliminary data.</text>
</comment>
<dbReference type="AlphaFoldDB" id="A8Q687"/>
<dbReference type="Pfam" id="PF09739">
    <property type="entry name" value="MCM_bind"/>
    <property type="match status" value="1"/>
</dbReference>
<name>A8Q687_MALGO</name>
<dbReference type="InterPro" id="IPR019140">
    <property type="entry name" value="MCM_complex-bd"/>
</dbReference>
<dbReference type="GO" id="GO:0003682">
    <property type="term" value="F:chromatin binding"/>
    <property type="evidence" value="ECO:0007669"/>
    <property type="project" value="TreeGrafter"/>
</dbReference>
<dbReference type="EMBL" id="AAYY01000010">
    <property type="protein sequence ID" value="EDP42683.1"/>
    <property type="molecule type" value="Genomic_DNA"/>
</dbReference>
<keyword evidence="2" id="KW-0539">Nucleus</keyword>
<reference evidence="3 4" key="1">
    <citation type="journal article" date="2007" name="Proc. Natl. Acad. Sci. U.S.A.">
        <title>Dandruff-associated Malassezia genomes reveal convergent and divergent virulence traits shared with plant and human fungal pathogens.</title>
        <authorList>
            <person name="Xu J."/>
            <person name="Saunders C.W."/>
            <person name="Hu P."/>
            <person name="Grant R.A."/>
            <person name="Boekhout T."/>
            <person name="Kuramae E.E."/>
            <person name="Kronstad J.W."/>
            <person name="Deangelis Y.M."/>
            <person name="Reeder N.L."/>
            <person name="Johnstone K.R."/>
            <person name="Leland M."/>
            <person name="Fieno A.M."/>
            <person name="Begley W.M."/>
            <person name="Sun Y."/>
            <person name="Lacey M.P."/>
            <person name="Chaudhary T."/>
            <person name="Keough T."/>
            <person name="Chu L."/>
            <person name="Sears R."/>
            <person name="Yuan B."/>
            <person name="Dawson T.L.Jr."/>
        </authorList>
    </citation>
    <scope>NUCLEOTIDE SEQUENCE [LARGE SCALE GENOMIC DNA]</scope>
    <source>
        <strain evidence="4">ATCC MYA-4612 / CBS 7966</strain>
    </source>
</reference>
<dbReference type="OMA" id="NCTELAH"/>
<dbReference type="FunCoup" id="A8Q687">
    <property type="interactions" value="9"/>
</dbReference>
<dbReference type="GO" id="GO:0006261">
    <property type="term" value="P:DNA-templated DNA replication"/>
    <property type="evidence" value="ECO:0007669"/>
    <property type="project" value="TreeGrafter"/>
</dbReference>
<dbReference type="PANTHER" id="PTHR13489">
    <property type="entry name" value="MINI-CHROMOSOME MAINTENANCE COMPLEX-BINDING PROTEIN"/>
    <property type="match status" value="1"/>
</dbReference>
<dbReference type="GO" id="GO:0005634">
    <property type="term" value="C:nucleus"/>
    <property type="evidence" value="ECO:0007669"/>
    <property type="project" value="UniProtKB-SubCell"/>
</dbReference>
<protein>
    <recommendedName>
        <fullName evidence="5">Mini-chromosome maintenance complex-binding protein</fullName>
    </recommendedName>
</protein>
<dbReference type="OrthoDB" id="329666at2759"/>
<comment type="subcellular location">
    <subcellularLocation>
        <location evidence="1">Nucleus</location>
    </subcellularLocation>
</comment>
<dbReference type="PANTHER" id="PTHR13489:SF0">
    <property type="entry name" value="MINI-CHROMOSOME MAINTENANCE COMPLEX-BINDING PROTEIN"/>
    <property type="match status" value="1"/>
</dbReference>
<evidence type="ECO:0000313" key="4">
    <source>
        <dbReference type="Proteomes" id="UP000008837"/>
    </source>
</evidence>
<dbReference type="InParanoid" id="A8Q687"/>
<dbReference type="VEuPathDB" id="FungiDB:MGL_2883"/>
<dbReference type="KEGG" id="mgl:MGL_2883"/>